<keyword evidence="7" id="KW-1185">Reference proteome</keyword>
<dbReference type="InterPro" id="IPR001188">
    <property type="entry name" value="Sperm_putr-bd"/>
</dbReference>
<dbReference type="SUPFAM" id="SSF53850">
    <property type="entry name" value="Periplasmic binding protein-like II"/>
    <property type="match status" value="1"/>
</dbReference>
<dbReference type="PANTHER" id="PTHR30222:SF18">
    <property type="entry name" value="BIFUNCTIONAL POLYHYDROXYBUTYRATE SYNTHASE _ ABC TRANSPORTER PERIPLASMIC BINDING PROTEIN-RELATED"/>
    <property type="match status" value="1"/>
</dbReference>
<evidence type="ECO:0000256" key="5">
    <source>
        <dbReference type="SAM" id="SignalP"/>
    </source>
</evidence>
<proteinExistence type="predicted"/>
<gene>
    <name evidence="6" type="ORF">OU419_24885</name>
</gene>
<protein>
    <submittedName>
        <fullName evidence="6">Polyamine ABC transporter substrate-binding protein</fullName>
    </submittedName>
</protein>
<sequence length="362" mass="39902">MIMRAFHWAALLALALPLQAQERVLNLYSWADYVGTQALARFQSETGIRVKYDTFDSAEVLDSKLMTGGSGYDIVFPASSGLARAIQARAVQPVDAQRLGNFANLDPELLAKLATIDPGNRFGVPYTWGTVGLAINREAVQKRIPDAPLDSLDLLFRPEYASRLADCGISLVDSPQEIISVALNYLGKPPYSTAAADLAEVRELLRKLQPNVRYIASGNHINDLANGTLCLALTYSGDALMGASQAKQAHKPFEVLYRIPKEGTLIWFDMMAIPVDAPHPQEARAFIDFMLRPESIAELTNTLFFANANQKAKPLLSAEVSGDPDIYPPAAVRQKLFGEQLLTLKQQRERTRLWSAFRTHSG</sequence>
<evidence type="ECO:0000256" key="2">
    <source>
        <dbReference type="ARBA" id="ARBA00022448"/>
    </source>
</evidence>
<dbReference type="RefSeq" id="WP_254472431.1">
    <property type="nucleotide sequence ID" value="NZ_CP113432.1"/>
</dbReference>
<dbReference type="Pfam" id="PF13416">
    <property type="entry name" value="SBP_bac_8"/>
    <property type="match status" value="1"/>
</dbReference>
<dbReference type="PANTHER" id="PTHR30222">
    <property type="entry name" value="SPERMIDINE/PUTRESCINE-BINDING PERIPLASMIC PROTEIN"/>
    <property type="match status" value="1"/>
</dbReference>
<dbReference type="PRINTS" id="PR00909">
    <property type="entry name" value="SPERMDNBNDNG"/>
</dbReference>
<reference evidence="6" key="1">
    <citation type="submission" date="2022-11" db="EMBL/GenBank/DDBJ databases">
        <title>Pseudomonas triclosanedens sp. nov., a triclosan degrader isolated from activated sludge.</title>
        <authorList>
            <person name="Yin Y."/>
            <person name="Lu Z."/>
        </authorList>
    </citation>
    <scope>NUCLEOTIDE SEQUENCE</scope>
    <source>
        <strain evidence="6">ZM23</strain>
    </source>
</reference>
<dbReference type="EMBL" id="CP113432">
    <property type="protein sequence ID" value="WAI48947.1"/>
    <property type="molecule type" value="Genomic_DNA"/>
</dbReference>
<dbReference type="InterPro" id="IPR006059">
    <property type="entry name" value="SBP"/>
</dbReference>
<keyword evidence="4" id="KW-0574">Periplasm</keyword>
<keyword evidence="2" id="KW-0813">Transport</keyword>
<evidence type="ECO:0000313" key="6">
    <source>
        <dbReference type="EMBL" id="WAI48947.1"/>
    </source>
</evidence>
<feature type="chain" id="PRO_5045426172" evidence="5">
    <location>
        <begin position="21"/>
        <end position="362"/>
    </location>
</feature>
<organism evidence="6 7">
    <name type="scientific">Pseudomonas triclosanedens</name>
    <dbReference type="NCBI Taxonomy" id="2961893"/>
    <lineage>
        <taxon>Bacteria</taxon>
        <taxon>Pseudomonadati</taxon>
        <taxon>Pseudomonadota</taxon>
        <taxon>Gammaproteobacteria</taxon>
        <taxon>Pseudomonadales</taxon>
        <taxon>Pseudomonadaceae</taxon>
        <taxon>Pseudomonas</taxon>
    </lineage>
</organism>
<evidence type="ECO:0000256" key="3">
    <source>
        <dbReference type="ARBA" id="ARBA00022729"/>
    </source>
</evidence>
<evidence type="ECO:0000256" key="1">
    <source>
        <dbReference type="ARBA" id="ARBA00004418"/>
    </source>
</evidence>
<feature type="signal peptide" evidence="5">
    <location>
        <begin position="1"/>
        <end position="20"/>
    </location>
</feature>
<keyword evidence="3 5" id="KW-0732">Signal</keyword>
<dbReference type="Proteomes" id="UP001163624">
    <property type="component" value="Chromosome"/>
</dbReference>
<dbReference type="Gene3D" id="3.40.190.10">
    <property type="entry name" value="Periplasmic binding protein-like II"/>
    <property type="match status" value="2"/>
</dbReference>
<evidence type="ECO:0000313" key="7">
    <source>
        <dbReference type="Proteomes" id="UP001163624"/>
    </source>
</evidence>
<name>A0ABY6ZVH5_9PSED</name>
<evidence type="ECO:0000256" key="4">
    <source>
        <dbReference type="ARBA" id="ARBA00022764"/>
    </source>
</evidence>
<dbReference type="CDD" id="cd13659">
    <property type="entry name" value="PBP2_PotF"/>
    <property type="match status" value="1"/>
</dbReference>
<comment type="subcellular location">
    <subcellularLocation>
        <location evidence="1">Periplasm</location>
    </subcellularLocation>
</comment>
<accession>A0ABY6ZVH5</accession>
<dbReference type="PIRSF" id="PIRSF019574">
    <property type="entry name" value="Periplasmic_polyamine_BP"/>
    <property type="match status" value="1"/>
</dbReference>